<dbReference type="EMBL" id="VSLD01000001">
    <property type="protein sequence ID" value="TYD00484.1"/>
    <property type="molecule type" value="Genomic_DNA"/>
</dbReference>
<sequence>MRLSHPRISHRPSALITAVMCASLLLAGCGSSTEQDTADTAEESPLGEYFAAAYGGDASPEEQQKQYAEDEREREDLVAQCMKDEGFEYTPNLQDASFMMSDDTEWDPESREWVAQYGYGMINYPGREEMESGNQDEYVDNNADYVESLSGSEQEAFYEALHGPVPDEEDMPVEGESMEYDWEAAGCYGWAEHERSGEDPMMSDEHKALMDDMNTLWESTMDAPELAELDAAWASCMADAGRPGFATQADAQNSINEEMNELYGEGTGDGPDEAKMAEAGEKEIELALADLDCREKTDYRAAALQVNNEQEQQFVDDHKAQLEAFKADLEQGR</sequence>
<reference evidence="3 4" key="1">
    <citation type="submission" date="2019-08" db="EMBL/GenBank/DDBJ databases">
        <title>Genone of Arthrobacter echini P9.</title>
        <authorList>
            <person name="Bowman J.P."/>
        </authorList>
    </citation>
    <scope>NUCLEOTIDE SEQUENCE [LARGE SCALE GENOMIC DNA]</scope>
    <source>
        <strain evidence="3 4">P9</strain>
    </source>
</reference>
<evidence type="ECO:0000256" key="2">
    <source>
        <dbReference type="SAM" id="SignalP"/>
    </source>
</evidence>
<feature type="chain" id="PRO_5039548176" evidence="2">
    <location>
        <begin position="28"/>
        <end position="333"/>
    </location>
</feature>
<dbReference type="Proteomes" id="UP000323410">
    <property type="component" value="Unassembled WGS sequence"/>
</dbReference>
<keyword evidence="2" id="KW-0732">Signal</keyword>
<evidence type="ECO:0000313" key="3">
    <source>
        <dbReference type="EMBL" id="TYD00484.1"/>
    </source>
</evidence>
<name>A0A5D0XUT1_9MICC</name>
<dbReference type="OrthoDB" id="3403621at2"/>
<feature type="region of interest" description="Disordered" evidence="1">
    <location>
        <begin position="55"/>
        <end position="74"/>
    </location>
</feature>
<accession>A0A5D0XUT1</accession>
<protein>
    <submittedName>
        <fullName evidence="3">Uncharacterized protein</fullName>
    </submittedName>
</protein>
<gene>
    <name evidence="3" type="ORF">FQ377_03325</name>
</gene>
<keyword evidence="4" id="KW-1185">Reference proteome</keyword>
<dbReference type="AlphaFoldDB" id="A0A5D0XUT1"/>
<feature type="signal peptide" evidence="2">
    <location>
        <begin position="1"/>
        <end position="27"/>
    </location>
</feature>
<organism evidence="3 4">
    <name type="scientific">Arthrobacter echini</name>
    <dbReference type="NCBI Taxonomy" id="1529066"/>
    <lineage>
        <taxon>Bacteria</taxon>
        <taxon>Bacillati</taxon>
        <taxon>Actinomycetota</taxon>
        <taxon>Actinomycetes</taxon>
        <taxon>Micrococcales</taxon>
        <taxon>Micrococcaceae</taxon>
        <taxon>Arthrobacter</taxon>
    </lineage>
</organism>
<comment type="caution">
    <text evidence="3">The sequence shown here is derived from an EMBL/GenBank/DDBJ whole genome shotgun (WGS) entry which is preliminary data.</text>
</comment>
<feature type="compositionally biased region" description="Basic and acidic residues" evidence="1">
    <location>
        <begin position="62"/>
        <end position="74"/>
    </location>
</feature>
<evidence type="ECO:0000313" key="4">
    <source>
        <dbReference type="Proteomes" id="UP000323410"/>
    </source>
</evidence>
<proteinExistence type="predicted"/>
<dbReference type="PROSITE" id="PS51257">
    <property type="entry name" value="PROKAR_LIPOPROTEIN"/>
    <property type="match status" value="1"/>
</dbReference>
<evidence type="ECO:0000256" key="1">
    <source>
        <dbReference type="SAM" id="MobiDB-lite"/>
    </source>
</evidence>
<dbReference type="RefSeq" id="WP_148599786.1">
    <property type="nucleotide sequence ID" value="NZ_VSLD01000001.1"/>
</dbReference>